<dbReference type="PANTHER" id="PTHR19136:SF81">
    <property type="entry name" value="MOLYBDENUM COFACTOR GUANYLYLTRANSFERASE"/>
    <property type="match status" value="1"/>
</dbReference>
<evidence type="ECO:0000256" key="7">
    <source>
        <dbReference type="ARBA" id="ARBA00023150"/>
    </source>
</evidence>
<dbReference type="PANTHER" id="PTHR19136">
    <property type="entry name" value="MOLYBDENUM COFACTOR GUANYLYLTRANSFERASE"/>
    <property type="match status" value="1"/>
</dbReference>
<dbReference type="InterPro" id="IPR013482">
    <property type="entry name" value="Molybde_CF_guanTrfase"/>
</dbReference>
<feature type="binding site" evidence="8">
    <location>
        <position position="30"/>
    </location>
    <ligand>
        <name>GTP</name>
        <dbReference type="ChEBI" id="CHEBI:37565"/>
    </ligand>
</feature>
<comment type="subcellular location">
    <subcellularLocation>
        <location evidence="8">Cytoplasm</location>
    </subcellularLocation>
</comment>
<protein>
    <recommendedName>
        <fullName evidence="8">Probable molybdenum cofactor guanylyltransferase</fullName>
        <shortName evidence="8">MoCo guanylyltransferase</shortName>
        <ecNumber evidence="8">2.7.7.77</ecNumber>
    </recommendedName>
    <alternativeName>
        <fullName evidence="8">GTP:molybdopterin guanylyltransferase</fullName>
    </alternativeName>
    <alternativeName>
        <fullName evidence="8">Mo-MPT guanylyltransferase</fullName>
    </alternativeName>
    <alternativeName>
        <fullName evidence="8">Molybdopterin guanylyltransferase</fullName>
    </alternativeName>
    <alternativeName>
        <fullName evidence="8">Molybdopterin-guanine dinucleotide synthase</fullName>
        <shortName evidence="8">MGD synthase</shortName>
    </alternativeName>
</protein>
<feature type="binding site" evidence="8">
    <location>
        <begin position="18"/>
        <end position="20"/>
    </location>
    <ligand>
        <name>GTP</name>
        <dbReference type="ChEBI" id="CHEBI:37565"/>
    </ligand>
</feature>
<comment type="caution">
    <text evidence="8">Lacks conserved residue(s) required for the propagation of feature annotation.</text>
</comment>
<comment type="caution">
    <text evidence="10">The sequence shown here is derived from an EMBL/GenBank/DDBJ whole genome shotgun (WGS) entry which is preliminary data.</text>
</comment>
<comment type="cofactor">
    <cofactor evidence="8">
        <name>Mg(2+)</name>
        <dbReference type="ChEBI" id="CHEBI:18420"/>
    </cofactor>
</comment>
<dbReference type="Pfam" id="PF12804">
    <property type="entry name" value="NTP_transf_3"/>
    <property type="match status" value="1"/>
</dbReference>
<keyword evidence="11" id="KW-1185">Reference proteome</keyword>
<dbReference type="Gene3D" id="3.90.550.10">
    <property type="entry name" value="Spore Coat Polysaccharide Biosynthesis Protein SpsA, Chain A"/>
    <property type="match status" value="1"/>
</dbReference>
<evidence type="ECO:0000256" key="3">
    <source>
        <dbReference type="ARBA" id="ARBA00022723"/>
    </source>
</evidence>
<dbReference type="CDD" id="cd02503">
    <property type="entry name" value="MobA"/>
    <property type="match status" value="1"/>
</dbReference>
<comment type="catalytic activity">
    <reaction evidence="8">
        <text>Mo-molybdopterin + GTP + H(+) = Mo-molybdopterin guanine dinucleotide + diphosphate</text>
        <dbReference type="Rhea" id="RHEA:34243"/>
        <dbReference type="ChEBI" id="CHEBI:15378"/>
        <dbReference type="ChEBI" id="CHEBI:33019"/>
        <dbReference type="ChEBI" id="CHEBI:37565"/>
        <dbReference type="ChEBI" id="CHEBI:71302"/>
        <dbReference type="ChEBI" id="CHEBI:71310"/>
        <dbReference type="EC" id="2.7.7.77"/>
    </reaction>
</comment>
<evidence type="ECO:0000259" key="9">
    <source>
        <dbReference type="Pfam" id="PF12804"/>
    </source>
</evidence>
<evidence type="ECO:0000256" key="4">
    <source>
        <dbReference type="ARBA" id="ARBA00022741"/>
    </source>
</evidence>
<dbReference type="HAMAP" id="MF_00316">
    <property type="entry name" value="MobA"/>
    <property type="match status" value="1"/>
</dbReference>
<evidence type="ECO:0000256" key="8">
    <source>
        <dbReference type="HAMAP-Rule" id="MF_00316"/>
    </source>
</evidence>
<evidence type="ECO:0000313" key="11">
    <source>
        <dbReference type="Proteomes" id="UP001229346"/>
    </source>
</evidence>
<evidence type="ECO:0000313" key="10">
    <source>
        <dbReference type="EMBL" id="MDQ0113546.1"/>
    </source>
</evidence>
<evidence type="ECO:0000256" key="6">
    <source>
        <dbReference type="ARBA" id="ARBA00023134"/>
    </source>
</evidence>
<reference evidence="10 11" key="1">
    <citation type="submission" date="2023-07" db="EMBL/GenBank/DDBJ databases">
        <title>Sorghum-associated microbial communities from plants grown in Nebraska, USA.</title>
        <authorList>
            <person name="Schachtman D."/>
        </authorList>
    </citation>
    <scope>NUCLEOTIDE SEQUENCE [LARGE SCALE GENOMIC DNA]</scope>
    <source>
        <strain evidence="10 11">CC482</strain>
    </source>
</reference>
<accession>A0ABT9U3B5</accession>
<gene>
    <name evidence="8" type="primary">mobA</name>
    <name evidence="10" type="ORF">J2T15_002987</name>
</gene>
<keyword evidence="1 8" id="KW-0963">Cytoplasm</keyword>
<keyword evidence="6 8" id="KW-0342">GTP-binding</keyword>
<dbReference type="SUPFAM" id="SSF53448">
    <property type="entry name" value="Nucleotide-diphospho-sugar transferases"/>
    <property type="match status" value="1"/>
</dbReference>
<keyword evidence="3 8" id="KW-0479">Metal-binding</keyword>
<feature type="domain" description="MobA-like NTP transferase" evidence="9">
    <location>
        <begin position="15"/>
        <end position="176"/>
    </location>
</feature>
<organism evidence="10 11">
    <name type="scientific">Paenibacillus harenae</name>
    <dbReference type="NCBI Taxonomy" id="306543"/>
    <lineage>
        <taxon>Bacteria</taxon>
        <taxon>Bacillati</taxon>
        <taxon>Bacillota</taxon>
        <taxon>Bacilli</taxon>
        <taxon>Bacillales</taxon>
        <taxon>Paenibacillaceae</taxon>
        <taxon>Paenibacillus</taxon>
    </lineage>
</organism>
<dbReference type="Proteomes" id="UP001229346">
    <property type="component" value="Unassembled WGS sequence"/>
</dbReference>
<feature type="binding site" evidence="8">
    <location>
        <position position="113"/>
    </location>
    <ligand>
        <name>Mg(2+)</name>
        <dbReference type="ChEBI" id="CHEBI:18420"/>
    </ligand>
</feature>
<evidence type="ECO:0000256" key="2">
    <source>
        <dbReference type="ARBA" id="ARBA00022679"/>
    </source>
</evidence>
<name>A0ABT9U3B5_PAEHA</name>
<comment type="similarity">
    <text evidence="8">Belongs to the MobA family.</text>
</comment>
<sequence>MADQSLQRQRQQLHGLILAGGQSSRMGTDKALLQINGQPLLYRLASQLAALGMKVTVAAGSPEREREYRAALAELAPQTSFEFDRYPGCGPLSGLHAGLATIDKGWVFVVACDMPSISQPLLEKMSTLLPSPGERATVVHAPGQPMHAFYEASLHTQVEGALQRGDYRFMRLLEEQQKIEVSPTIEEASIAFMNMNTPEAYARYISELEEAGQAQPFKGSKSQ</sequence>
<evidence type="ECO:0000256" key="5">
    <source>
        <dbReference type="ARBA" id="ARBA00022842"/>
    </source>
</evidence>
<dbReference type="EMBL" id="JAUSSU010000005">
    <property type="protein sequence ID" value="MDQ0113546.1"/>
    <property type="molecule type" value="Genomic_DNA"/>
</dbReference>
<comment type="function">
    <text evidence="8">Transfers a GMP moiety from GTP to Mo-molybdopterin (Mo-MPT) cofactor (Moco or molybdenum cofactor) to form Mo-molybdopterin guanine dinucleotide (Mo-MGD) cofactor.</text>
</comment>
<keyword evidence="5 8" id="KW-0460">Magnesium</keyword>
<dbReference type="RefSeq" id="WP_307204748.1">
    <property type="nucleotide sequence ID" value="NZ_JAUSSU010000005.1"/>
</dbReference>
<dbReference type="InterPro" id="IPR025877">
    <property type="entry name" value="MobA-like_NTP_Trfase"/>
</dbReference>
<keyword evidence="2 8" id="KW-0808">Transferase</keyword>
<dbReference type="EC" id="2.7.7.77" evidence="8"/>
<keyword evidence="4 8" id="KW-0547">Nucleotide-binding</keyword>
<comment type="domain">
    <text evidence="8">The N-terminal domain determines nucleotide recognition and specific binding, while the C-terminal domain determines the specific binding to the target protein.</text>
</comment>
<keyword evidence="7 8" id="KW-0501">Molybdenum cofactor biosynthesis</keyword>
<dbReference type="InterPro" id="IPR029044">
    <property type="entry name" value="Nucleotide-diphossugar_trans"/>
</dbReference>
<evidence type="ECO:0000256" key="1">
    <source>
        <dbReference type="ARBA" id="ARBA00022490"/>
    </source>
</evidence>
<feature type="binding site" evidence="8">
    <location>
        <position position="113"/>
    </location>
    <ligand>
        <name>GTP</name>
        <dbReference type="ChEBI" id="CHEBI:37565"/>
    </ligand>
</feature>
<proteinExistence type="inferred from homology"/>